<dbReference type="AlphaFoldDB" id="A0A1B2EAF6"/>
<evidence type="ECO:0000313" key="1">
    <source>
        <dbReference type="EMBL" id="ANY76966.1"/>
    </source>
</evidence>
<dbReference type="OrthoDB" id="8020428at2"/>
<gene>
    <name evidence="1" type="ORF">BB934_00985</name>
</gene>
<protein>
    <submittedName>
        <fullName evidence="1">Uncharacterized protein</fullName>
    </submittedName>
</protein>
<reference evidence="1" key="1">
    <citation type="submission" date="2016-07" db="EMBL/GenBank/DDBJ databases">
        <title>Microvirga ossetica sp. nov. a new species of rhizobia isolated from root nodules of the legume species Vicia alpestris Steven originated from North Ossetia region in the Caucasus.</title>
        <authorList>
            <person name="Safronova V.I."/>
            <person name="Kuznetsova I.G."/>
            <person name="Sazanova A.L."/>
            <person name="Belimov A."/>
            <person name="Andronov E."/>
            <person name="Osledkin Y.S."/>
            <person name="Onishchuk O.P."/>
            <person name="Kurchak O.N."/>
            <person name="Shaposhnikov A.I."/>
            <person name="Willems A."/>
            <person name="Tikhonovich I.A."/>
        </authorList>
    </citation>
    <scope>NUCLEOTIDE SEQUENCE [LARGE SCALE GENOMIC DNA]</scope>
    <source>
        <strain evidence="1">V5/3M</strain>
    </source>
</reference>
<name>A0A1B2EAF6_9HYPH</name>
<sequence>MAVHVKYPLGHRVPNADGFYSSDILPLLQNILAELADLDFAHEKNLNRIRQSAADDAEKSAMIVRLRRQHRDMREPFVHELTTLRERIDTIFR</sequence>
<dbReference type="RefSeq" id="WP_099507972.1">
    <property type="nucleotide sequence ID" value="NZ_CP016616.1"/>
</dbReference>
<proteinExistence type="predicted"/>
<accession>A0A1B2EAF6</accession>
<dbReference type="KEGG" id="moc:BB934_00985"/>
<dbReference type="EMBL" id="CP016616">
    <property type="protein sequence ID" value="ANY76966.1"/>
    <property type="molecule type" value="Genomic_DNA"/>
</dbReference>
<organism evidence="1">
    <name type="scientific">Microvirga ossetica</name>
    <dbReference type="NCBI Taxonomy" id="1882682"/>
    <lineage>
        <taxon>Bacteria</taxon>
        <taxon>Pseudomonadati</taxon>
        <taxon>Pseudomonadota</taxon>
        <taxon>Alphaproteobacteria</taxon>
        <taxon>Hyphomicrobiales</taxon>
        <taxon>Methylobacteriaceae</taxon>
        <taxon>Microvirga</taxon>
    </lineage>
</organism>